<dbReference type="InterPro" id="IPR036683">
    <property type="entry name" value="CO_DH_flav_C_dom_sf"/>
</dbReference>
<dbReference type="InterPro" id="IPR005107">
    <property type="entry name" value="CO_DH_flav_C"/>
</dbReference>
<gene>
    <name evidence="2" type="ORF">CLV30_1149</name>
</gene>
<dbReference type="GO" id="GO:0071949">
    <property type="term" value="F:FAD binding"/>
    <property type="evidence" value="ECO:0007669"/>
    <property type="project" value="InterPro"/>
</dbReference>
<dbReference type="PANTHER" id="PTHR42659:SF9">
    <property type="entry name" value="XANTHINE DEHYDROGENASE FAD-BINDING SUBUNIT XDHB-RELATED"/>
    <property type="match status" value="1"/>
</dbReference>
<reference evidence="2 3" key="1">
    <citation type="submission" date="2018-03" db="EMBL/GenBank/DDBJ databases">
        <title>Genomic Encyclopedia of Archaeal and Bacterial Type Strains, Phase II (KMG-II): from individual species to whole genera.</title>
        <authorList>
            <person name="Goeker M."/>
        </authorList>
    </citation>
    <scope>NUCLEOTIDE SEQUENCE [LARGE SCALE GENOMIC DNA]</scope>
    <source>
        <strain evidence="2 3">DSM 45211</strain>
    </source>
</reference>
<sequence>MTGRALARADTPAAADALCARGRPLAGATDLLVHGLDGVRGELVDLTAIHDPRPPVERLADGRVRVSATAPISAIARSPEPVPVALTDAIAQFASPQIRNRATLGGNIANGSPAADLVPPLVVTDAVLGVRGADGRRSVPVGEMLAGPGRTTLRPGEWIEYADLAPVPHSGFRKLGYRRALAVAVVSLAWSWSPGSPRSGTEPGGAVALHDVRLAAGAVAPTVVRCPRAEAALNTLDATCVDTAATAVHDDIAPIDDLRASAWYRADALAGLVRELAPAATRQLREGDTAQP</sequence>
<dbReference type="InterPro" id="IPR016166">
    <property type="entry name" value="FAD-bd_PCMH"/>
</dbReference>
<dbReference type="RefSeq" id="WP_106538527.1">
    <property type="nucleotide sequence ID" value="NZ_ML142899.1"/>
</dbReference>
<comment type="caution">
    <text evidence="2">The sequence shown here is derived from an EMBL/GenBank/DDBJ whole genome shotgun (WGS) entry which is preliminary data.</text>
</comment>
<dbReference type="EMBL" id="PYGE01000014">
    <property type="protein sequence ID" value="PSL01279.1"/>
    <property type="molecule type" value="Genomic_DNA"/>
</dbReference>
<dbReference type="SMART" id="SM01092">
    <property type="entry name" value="CO_deh_flav_C"/>
    <property type="match status" value="1"/>
</dbReference>
<dbReference type="SUPFAM" id="SSF56176">
    <property type="entry name" value="FAD-binding/transporter-associated domain-like"/>
    <property type="match status" value="1"/>
</dbReference>
<dbReference type="PANTHER" id="PTHR42659">
    <property type="entry name" value="XANTHINE DEHYDROGENASE SUBUNIT C-RELATED"/>
    <property type="match status" value="1"/>
</dbReference>
<dbReference type="OrthoDB" id="9793944at2"/>
<proteinExistence type="predicted"/>
<dbReference type="Gene3D" id="3.30.390.50">
    <property type="entry name" value="CO dehydrogenase flavoprotein, C-terminal domain"/>
    <property type="match status" value="1"/>
</dbReference>
<organism evidence="2 3">
    <name type="scientific">Haloactinopolyspora alba</name>
    <dbReference type="NCBI Taxonomy" id="648780"/>
    <lineage>
        <taxon>Bacteria</taxon>
        <taxon>Bacillati</taxon>
        <taxon>Actinomycetota</taxon>
        <taxon>Actinomycetes</taxon>
        <taxon>Jiangellales</taxon>
        <taxon>Jiangellaceae</taxon>
        <taxon>Haloactinopolyspora</taxon>
    </lineage>
</organism>
<name>A0A2P8DVN9_9ACTN</name>
<dbReference type="InterPro" id="IPR051312">
    <property type="entry name" value="Diverse_Substr_Oxidored"/>
</dbReference>
<evidence type="ECO:0000313" key="3">
    <source>
        <dbReference type="Proteomes" id="UP000243528"/>
    </source>
</evidence>
<dbReference type="Pfam" id="PF03450">
    <property type="entry name" value="CO_deh_flav_C"/>
    <property type="match status" value="1"/>
</dbReference>
<protein>
    <submittedName>
        <fullName evidence="2">Carbon-monoxide dehydrogenase medium subunit/xanthine dehydrogenase small subunit</fullName>
    </submittedName>
</protein>
<accession>A0A2P8DVN9</accession>
<dbReference type="GO" id="GO:0016491">
    <property type="term" value="F:oxidoreductase activity"/>
    <property type="evidence" value="ECO:0007669"/>
    <property type="project" value="InterPro"/>
</dbReference>
<dbReference type="InterPro" id="IPR016169">
    <property type="entry name" value="FAD-bd_PCMH_sub2"/>
</dbReference>
<dbReference type="Proteomes" id="UP000243528">
    <property type="component" value="Unassembled WGS sequence"/>
</dbReference>
<dbReference type="InterPro" id="IPR036318">
    <property type="entry name" value="FAD-bd_PCMH-like_sf"/>
</dbReference>
<dbReference type="InterPro" id="IPR002346">
    <property type="entry name" value="Mopterin_DH_FAD-bd"/>
</dbReference>
<dbReference type="AlphaFoldDB" id="A0A2P8DVN9"/>
<dbReference type="SUPFAM" id="SSF55447">
    <property type="entry name" value="CO dehydrogenase flavoprotein C-terminal domain-like"/>
    <property type="match status" value="1"/>
</dbReference>
<dbReference type="PROSITE" id="PS51387">
    <property type="entry name" value="FAD_PCMH"/>
    <property type="match status" value="1"/>
</dbReference>
<feature type="domain" description="FAD-binding PCMH-type" evidence="1">
    <location>
        <begin position="1"/>
        <end position="169"/>
    </location>
</feature>
<evidence type="ECO:0000259" key="1">
    <source>
        <dbReference type="PROSITE" id="PS51387"/>
    </source>
</evidence>
<dbReference type="Gene3D" id="3.30.465.10">
    <property type="match status" value="1"/>
</dbReference>
<keyword evidence="3" id="KW-1185">Reference proteome</keyword>
<evidence type="ECO:0000313" key="2">
    <source>
        <dbReference type="EMBL" id="PSL01279.1"/>
    </source>
</evidence>
<dbReference type="Pfam" id="PF00941">
    <property type="entry name" value="FAD_binding_5"/>
    <property type="match status" value="1"/>
</dbReference>